<accession>A0A8X7C701</accession>
<dbReference type="EMBL" id="BMAV01010865">
    <property type="protein sequence ID" value="GFY56253.1"/>
    <property type="molecule type" value="Genomic_DNA"/>
</dbReference>
<dbReference type="Proteomes" id="UP000886998">
    <property type="component" value="Unassembled WGS sequence"/>
</dbReference>
<evidence type="ECO:0000313" key="2">
    <source>
        <dbReference type="Proteomes" id="UP000886998"/>
    </source>
</evidence>
<keyword evidence="2" id="KW-1185">Reference proteome</keyword>
<dbReference type="OrthoDB" id="6435540at2759"/>
<evidence type="ECO:0000313" key="1">
    <source>
        <dbReference type="EMBL" id="GFY56253.1"/>
    </source>
</evidence>
<sequence>MPCQRARQSTCLMSFEKEGEGLGREGVSAIKAATSLMDGPERRCPAFSPTYTAFLCFGERGEGVRSARARLRMFSQHRFQHEIGNRMATFREVDGRWR</sequence>
<gene>
    <name evidence="1" type="ORF">TNIN_78641</name>
</gene>
<name>A0A8X7C701_9ARAC</name>
<organism evidence="1 2">
    <name type="scientific">Trichonephila inaurata madagascariensis</name>
    <dbReference type="NCBI Taxonomy" id="2747483"/>
    <lineage>
        <taxon>Eukaryota</taxon>
        <taxon>Metazoa</taxon>
        <taxon>Ecdysozoa</taxon>
        <taxon>Arthropoda</taxon>
        <taxon>Chelicerata</taxon>
        <taxon>Arachnida</taxon>
        <taxon>Araneae</taxon>
        <taxon>Araneomorphae</taxon>
        <taxon>Entelegynae</taxon>
        <taxon>Araneoidea</taxon>
        <taxon>Nephilidae</taxon>
        <taxon>Trichonephila</taxon>
        <taxon>Trichonephila inaurata</taxon>
    </lineage>
</organism>
<comment type="caution">
    <text evidence="1">The sequence shown here is derived from an EMBL/GenBank/DDBJ whole genome shotgun (WGS) entry which is preliminary data.</text>
</comment>
<dbReference type="AlphaFoldDB" id="A0A8X7C701"/>
<proteinExistence type="predicted"/>
<reference evidence="1" key="1">
    <citation type="submission" date="2020-08" db="EMBL/GenBank/DDBJ databases">
        <title>Multicomponent nature underlies the extraordinary mechanical properties of spider dragline silk.</title>
        <authorList>
            <person name="Kono N."/>
            <person name="Nakamura H."/>
            <person name="Mori M."/>
            <person name="Yoshida Y."/>
            <person name="Ohtoshi R."/>
            <person name="Malay A.D."/>
            <person name="Moran D.A.P."/>
            <person name="Tomita M."/>
            <person name="Numata K."/>
            <person name="Arakawa K."/>
        </authorList>
    </citation>
    <scope>NUCLEOTIDE SEQUENCE</scope>
</reference>
<protein>
    <submittedName>
        <fullName evidence="1">Uncharacterized protein</fullName>
    </submittedName>
</protein>